<comment type="caution">
    <text evidence="9">The sequence shown here is derived from an EMBL/GenBank/DDBJ whole genome shotgun (WGS) entry which is preliminary data.</text>
</comment>
<dbReference type="Gene3D" id="4.10.280.10">
    <property type="entry name" value="Helix-loop-helix DNA-binding domain"/>
    <property type="match status" value="1"/>
</dbReference>
<evidence type="ECO:0000313" key="9">
    <source>
        <dbReference type="EMBL" id="KAF4392708.1"/>
    </source>
</evidence>
<feature type="domain" description="BHLH" evidence="7">
    <location>
        <begin position="413"/>
        <end position="462"/>
    </location>
</feature>
<accession>A0A7J6HDJ6</accession>
<dbReference type="PROSITE" id="PS50888">
    <property type="entry name" value="BHLH"/>
    <property type="match status" value="1"/>
</dbReference>
<proteinExistence type="predicted"/>
<feature type="region of interest" description="Disordered" evidence="6">
    <location>
        <begin position="187"/>
        <end position="227"/>
    </location>
</feature>
<dbReference type="CDD" id="cd11393">
    <property type="entry name" value="bHLH_AtbHLH_like"/>
    <property type="match status" value="1"/>
</dbReference>
<dbReference type="InterPro" id="IPR036638">
    <property type="entry name" value="HLH_DNA-bd_sf"/>
</dbReference>
<evidence type="ECO:0000313" key="11">
    <source>
        <dbReference type="Proteomes" id="UP000583929"/>
    </source>
</evidence>
<sequence>MADEFQTSGNWWDSSRTATSSSAMNSLGSFGNWSSTTSSTDMVDIKSRSSLDSGTASSMIFHDTLKLQQAQDSSSPAGASAGGTGDHNLQMMMGLGLSSQAMDWNQAALLGENKAASEGSSFRSILLEENGGSGNNFQQEITSSSSGGGQLQWSRQDPKLLLFPGDSTSNDTTFKQMNRAITTPGFSLDHHHHPHHHEFSPQYSSGDGSTVTCQGGGGGLANNNNNHNSSYQVDSAALYGSPSAILLQGLFGPDNNLTSSSNMPFNSNNSPPNYGVMVSNTATTATASNNEVLAPMNSSNWSSNSTNNKLPQFLRASSPKQQHSPTAAANYSHLQFSNNGPFWSAPPEAAPATIKDVRSNFFSTLATQPQFPTTTFDEKPKNISDVRDHHQSGGVVAKKSGNEAASNKRARNDQTQSPLPAFKVRKEKMGDRITALQQLVSPFGKTDTASVLSEAIEYIKFLHEQVSNNSEKSKDTEDIKQDLRSRGLCLVPVSSTFPMTHETAVDFWTPTFGGTFR</sequence>
<dbReference type="SUPFAM" id="SSF47459">
    <property type="entry name" value="HLH, helix-loop-helix DNA-binding domain"/>
    <property type="match status" value="1"/>
</dbReference>
<dbReference type="SMART" id="SM00353">
    <property type="entry name" value="HLH"/>
    <property type="match status" value="1"/>
</dbReference>
<keyword evidence="5" id="KW-0539">Nucleus</keyword>
<dbReference type="AlphaFoldDB" id="A0A7J6HDJ6"/>
<dbReference type="EMBL" id="JAATIP010000141">
    <property type="protein sequence ID" value="KAF4367735.1"/>
    <property type="molecule type" value="Genomic_DNA"/>
</dbReference>
<dbReference type="PANTHER" id="PTHR16223:SF46">
    <property type="entry name" value="TRANSCRIPTION FACTOR BHLH123"/>
    <property type="match status" value="1"/>
</dbReference>
<organism evidence="9 11">
    <name type="scientific">Cannabis sativa</name>
    <name type="common">Hemp</name>
    <name type="synonym">Marijuana</name>
    <dbReference type="NCBI Taxonomy" id="3483"/>
    <lineage>
        <taxon>Eukaryota</taxon>
        <taxon>Viridiplantae</taxon>
        <taxon>Streptophyta</taxon>
        <taxon>Embryophyta</taxon>
        <taxon>Tracheophyta</taxon>
        <taxon>Spermatophyta</taxon>
        <taxon>Magnoliopsida</taxon>
        <taxon>eudicotyledons</taxon>
        <taxon>Gunneridae</taxon>
        <taxon>Pentapetalae</taxon>
        <taxon>rosids</taxon>
        <taxon>fabids</taxon>
        <taxon>Rosales</taxon>
        <taxon>Cannabaceae</taxon>
        <taxon>Cannabis</taxon>
    </lineage>
</organism>
<dbReference type="GO" id="GO:0005634">
    <property type="term" value="C:nucleus"/>
    <property type="evidence" value="ECO:0007669"/>
    <property type="project" value="UniProtKB-SubCell"/>
</dbReference>
<feature type="region of interest" description="Disordered" evidence="6">
    <location>
        <begin position="130"/>
        <end position="153"/>
    </location>
</feature>
<protein>
    <recommendedName>
        <fullName evidence="7">BHLH domain-containing protein</fullName>
    </recommendedName>
</protein>
<dbReference type="GO" id="GO:0046983">
    <property type="term" value="F:protein dimerization activity"/>
    <property type="evidence" value="ECO:0007669"/>
    <property type="project" value="InterPro"/>
</dbReference>
<keyword evidence="4" id="KW-0804">Transcription</keyword>
<dbReference type="InterPro" id="IPR045843">
    <property type="entry name" value="IND-like"/>
</dbReference>
<feature type="region of interest" description="Disordered" evidence="6">
    <location>
        <begin position="387"/>
        <end position="420"/>
    </location>
</feature>
<dbReference type="Proteomes" id="UP000525078">
    <property type="component" value="Unassembled WGS sequence"/>
</dbReference>
<dbReference type="Proteomes" id="UP000583929">
    <property type="component" value="Unassembled WGS sequence"/>
</dbReference>
<dbReference type="InterPro" id="IPR011598">
    <property type="entry name" value="bHLH_dom"/>
</dbReference>
<keyword evidence="11" id="KW-1185">Reference proteome</keyword>
<dbReference type="EMBL" id="JAATIQ010000051">
    <property type="protein sequence ID" value="KAF4392708.1"/>
    <property type="molecule type" value="Genomic_DNA"/>
</dbReference>
<evidence type="ECO:0000256" key="3">
    <source>
        <dbReference type="ARBA" id="ARBA00023125"/>
    </source>
</evidence>
<evidence type="ECO:0000256" key="5">
    <source>
        <dbReference type="ARBA" id="ARBA00023242"/>
    </source>
</evidence>
<dbReference type="GO" id="GO:0000978">
    <property type="term" value="F:RNA polymerase II cis-regulatory region sequence-specific DNA binding"/>
    <property type="evidence" value="ECO:0007669"/>
    <property type="project" value="TreeGrafter"/>
</dbReference>
<dbReference type="InterPro" id="IPR045239">
    <property type="entry name" value="bHLH95_bHLH"/>
</dbReference>
<reference evidence="10 11" key="1">
    <citation type="journal article" date="2020" name="bioRxiv">
        <title>Sequence and annotation of 42 cannabis genomes reveals extensive copy number variation in cannabinoid synthesis and pathogen resistance genes.</title>
        <authorList>
            <person name="Mckernan K.J."/>
            <person name="Helbert Y."/>
            <person name="Kane L.T."/>
            <person name="Ebling H."/>
            <person name="Zhang L."/>
            <person name="Liu B."/>
            <person name="Eaton Z."/>
            <person name="Mclaughlin S."/>
            <person name="Kingan S."/>
            <person name="Baybayan P."/>
            <person name="Concepcion G."/>
            <person name="Jordan M."/>
            <person name="Riva A."/>
            <person name="Barbazuk W."/>
            <person name="Harkins T."/>
        </authorList>
    </citation>
    <scope>NUCLEOTIDE SEQUENCE [LARGE SCALE GENOMIC DNA]</scope>
    <source>
        <strain evidence="10 11">cv. Jamaican Lion 4</strain>
        <strain evidence="9">Father</strain>
        <strain evidence="8">Mother</strain>
        <tissue evidence="9">Leaf</tissue>
    </source>
</reference>
<gene>
    <name evidence="8" type="ORF">F8388_011310</name>
    <name evidence="9" type="ORF">G4B88_029447</name>
</gene>
<name>A0A7J6HDJ6_CANSA</name>
<keyword evidence="2" id="KW-0805">Transcription regulation</keyword>
<dbReference type="PANTHER" id="PTHR16223">
    <property type="entry name" value="TRANSCRIPTION FACTOR BHLH83-RELATED"/>
    <property type="match status" value="1"/>
</dbReference>
<evidence type="ECO:0000313" key="8">
    <source>
        <dbReference type="EMBL" id="KAF4367735.1"/>
    </source>
</evidence>
<keyword evidence="3" id="KW-0238">DNA-binding</keyword>
<evidence type="ECO:0000256" key="6">
    <source>
        <dbReference type="SAM" id="MobiDB-lite"/>
    </source>
</evidence>
<evidence type="ECO:0000256" key="1">
    <source>
        <dbReference type="ARBA" id="ARBA00004123"/>
    </source>
</evidence>
<evidence type="ECO:0000313" key="10">
    <source>
        <dbReference type="Proteomes" id="UP000525078"/>
    </source>
</evidence>
<evidence type="ECO:0000259" key="7">
    <source>
        <dbReference type="PROSITE" id="PS50888"/>
    </source>
</evidence>
<evidence type="ECO:0000256" key="4">
    <source>
        <dbReference type="ARBA" id="ARBA00023163"/>
    </source>
</evidence>
<evidence type="ECO:0000256" key="2">
    <source>
        <dbReference type="ARBA" id="ARBA00023015"/>
    </source>
</evidence>
<feature type="compositionally biased region" description="Polar residues" evidence="6">
    <location>
        <begin position="201"/>
        <end position="213"/>
    </location>
</feature>
<dbReference type="GO" id="GO:0000981">
    <property type="term" value="F:DNA-binding transcription factor activity, RNA polymerase II-specific"/>
    <property type="evidence" value="ECO:0007669"/>
    <property type="project" value="TreeGrafter"/>
</dbReference>
<comment type="subcellular location">
    <subcellularLocation>
        <location evidence="1">Nucleus</location>
    </subcellularLocation>
</comment>